<proteinExistence type="predicted"/>
<dbReference type="PANTHER" id="PTHR42899">
    <property type="entry name" value="SPERMATOGENESIS-ASSOCIATED PROTEIN 20"/>
    <property type="match status" value="1"/>
</dbReference>
<keyword evidence="3" id="KW-0472">Membrane</keyword>
<keyword evidence="3" id="KW-1133">Transmembrane helix</keyword>
<feature type="region of interest" description="Disordered" evidence="2">
    <location>
        <begin position="1186"/>
        <end position="1206"/>
    </location>
</feature>
<dbReference type="Pfam" id="PF03190">
    <property type="entry name" value="Thioredox_DsbH"/>
    <property type="match status" value="1"/>
</dbReference>
<dbReference type="Gene3D" id="1.20.58.390">
    <property type="entry name" value="Neurotransmitter-gated ion-channel transmembrane domain"/>
    <property type="match status" value="1"/>
</dbReference>
<dbReference type="AlphaFoldDB" id="A0A914HXI8"/>
<sequence>MFMFNDPFSYDFMFIFSKIERLYKRGSRICVTNSYSTMSSSTKPFTNKLAAEKSPYLLQHSTNPVDWFPWGDEAFKKAKEMNRPIFLSVGYSTCHWCHVMEHESFEDKSIGRLLNENFVSIKVDREERPDVDKLYMSFIQSLTGGGGWPMSVFLTPDLEPITGGTYFPPQDSMGRLGFSTILHMISDKWRNNQQQVKEQGRELAEAIRESVQHAKSSQLPMADTAVEECYARLSRQFDKENGGFGSAPKFPKAVDLDFLLYFSIVKKPSEEATMALKMLRVTFEKLFAGGIHDHVGKGFHRYSVDSVWHVPHFEKMLYDQGQLLRSYANFYKVTGEAVAAEAVCDIADYIALNLTHPLGGLFCAEDADSLPTAESAKKREGAFCVWSFGEVERVLGDRPSRHNENVCLNELVCSVFNVKQEGNVPGLADPHGALRGQNVLHRVDECEISKIAAENKMTVEQLKRCIEDAKRFLAEERAKRPRPHLDDKILTAWNALAISGFCAAAQAIPYRAADFKERAEKAVAFIRCHLMFEGELLRSAYVDNVGQIVQIKDPIKAFADDYAFLIEALLSLYSLNFDESLIEWAQQLQLKMDELFWDDSSNSGYFMSRAGDPSIIVRMQDEQDGAEPCTNSVAASNLICLGFLLDSADFRQRANDCFAGATQRIERYPYIMPRMLIALHSAAHPPFQIIVVGQSTDEMTQKMLKAIHSKFLPMGTLIFIDKDRSDQWLYRHNSHLADYACVYTPGQPSVNCKSVWRNYEENTSDGHHFLNYEDFCHSVRLTMRAHSTAVVLLPFLLSLGWMLLLFQRGLCPSHLSSPLNGEQISERTFNDKMSRFPFLLLIFSTLYCFTRFPPCLAAQTSGPSKQQRSRQIHAQSQILSNLFTNYDPNQRPPVRELANHPSIIVTTSLVLNRVIWHTHSAEVDLNLHQDWEDSRLAFDVDPREDVHEVLLPTNVVVWRPNTFFVGAQEQAPSMGTRAVQVGRSVIEQSGFMRSDERRTLRVNFQSDGAFPVRDKRNIRLAISSASYPIEDVVYLWANSPPLIQPIQVADNLYEGSDAQYVFEEAEAGDCPILGNLTANSFSCIELIVRFRADVGRGFLSSLVPGSLLVLISWFHFWVHSSWSVPRTLSAAIPLLVFVCVLLLLPIESCALRIWFLLCTVFTLLSLVEYFLVIRHYTTVTTGPLSPLEQQNNQHPDNERKASPTTTTTVVVTQDEPLIQHGETATMAGHAGWHSNKLDVVSRVAFPIAFLLATCIYVLFHLYL</sequence>
<dbReference type="CDD" id="cd02955">
    <property type="entry name" value="SSP411"/>
    <property type="match status" value="1"/>
</dbReference>
<evidence type="ECO:0000256" key="2">
    <source>
        <dbReference type="SAM" id="MobiDB-lite"/>
    </source>
</evidence>
<evidence type="ECO:0000259" key="5">
    <source>
        <dbReference type="Pfam" id="PF03190"/>
    </source>
</evidence>
<dbReference type="SUPFAM" id="SSF48208">
    <property type="entry name" value="Six-hairpin glycosidases"/>
    <property type="match status" value="1"/>
</dbReference>
<dbReference type="SUPFAM" id="SSF52833">
    <property type="entry name" value="Thioredoxin-like"/>
    <property type="match status" value="1"/>
</dbReference>
<feature type="domain" description="Neurotransmitter-gated ion-channel ligand-binding" evidence="4">
    <location>
        <begin position="876"/>
        <end position="1049"/>
    </location>
</feature>
<feature type="transmembrane region" description="Helical" evidence="3">
    <location>
        <begin position="1128"/>
        <end position="1146"/>
    </location>
</feature>
<feature type="transmembrane region" description="Helical" evidence="3">
    <location>
        <begin position="1153"/>
        <end position="1173"/>
    </location>
</feature>
<dbReference type="GO" id="GO:0005975">
    <property type="term" value="P:carbohydrate metabolic process"/>
    <property type="evidence" value="ECO:0007669"/>
    <property type="project" value="InterPro"/>
</dbReference>
<dbReference type="InterPro" id="IPR036734">
    <property type="entry name" value="Neur_chan_lig-bd_sf"/>
</dbReference>
<dbReference type="Proteomes" id="UP000887572">
    <property type="component" value="Unplaced"/>
</dbReference>
<evidence type="ECO:0000313" key="6">
    <source>
        <dbReference type="Proteomes" id="UP000887572"/>
    </source>
</evidence>
<reference evidence="7" key="1">
    <citation type="submission" date="2022-11" db="UniProtKB">
        <authorList>
            <consortium name="WormBaseParasite"/>
        </authorList>
    </citation>
    <scope>IDENTIFICATION</scope>
</reference>
<evidence type="ECO:0000256" key="3">
    <source>
        <dbReference type="SAM" id="Phobius"/>
    </source>
</evidence>
<dbReference type="InterPro" id="IPR024705">
    <property type="entry name" value="Ssp411"/>
</dbReference>
<dbReference type="SUPFAM" id="SSF90112">
    <property type="entry name" value="Neurotransmitter-gated ion-channel transmembrane pore"/>
    <property type="match status" value="1"/>
</dbReference>
<dbReference type="Gene3D" id="3.40.30.10">
    <property type="entry name" value="Glutaredoxin"/>
    <property type="match status" value="1"/>
</dbReference>
<dbReference type="Pfam" id="PF02931">
    <property type="entry name" value="Neur_chan_LBD"/>
    <property type="match status" value="1"/>
</dbReference>
<dbReference type="InterPro" id="IPR004879">
    <property type="entry name" value="Ssp411-like_TRX"/>
</dbReference>
<dbReference type="PANTHER" id="PTHR42899:SF1">
    <property type="entry name" value="SPERMATOGENESIS-ASSOCIATED PROTEIN 20"/>
    <property type="match status" value="1"/>
</dbReference>
<dbReference type="WBParaSite" id="Gr19_v10_g5047.t2">
    <property type="protein sequence ID" value="Gr19_v10_g5047.t2"/>
    <property type="gene ID" value="Gr19_v10_g5047"/>
</dbReference>
<dbReference type="InterPro" id="IPR008928">
    <property type="entry name" value="6-hairpin_glycosidase_sf"/>
</dbReference>
<protein>
    <submittedName>
        <fullName evidence="7">DUF255 domain-containing protein</fullName>
    </submittedName>
</protein>
<dbReference type="InterPro" id="IPR038050">
    <property type="entry name" value="Neuro_actylchol_rec"/>
</dbReference>
<organism evidence="6 7">
    <name type="scientific">Globodera rostochiensis</name>
    <name type="common">Golden nematode worm</name>
    <name type="synonym">Heterodera rostochiensis</name>
    <dbReference type="NCBI Taxonomy" id="31243"/>
    <lineage>
        <taxon>Eukaryota</taxon>
        <taxon>Metazoa</taxon>
        <taxon>Ecdysozoa</taxon>
        <taxon>Nematoda</taxon>
        <taxon>Chromadorea</taxon>
        <taxon>Rhabditida</taxon>
        <taxon>Tylenchina</taxon>
        <taxon>Tylenchomorpha</taxon>
        <taxon>Tylenchoidea</taxon>
        <taxon>Heteroderidae</taxon>
        <taxon>Heteroderinae</taxon>
        <taxon>Globodera</taxon>
    </lineage>
</organism>
<dbReference type="InterPro" id="IPR036249">
    <property type="entry name" value="Thioredoxin-like_sf"/>
</dbReference>
<feature type="domain" description="Spermatogenesis-associated protein 20-like TRX" evidence="5">
    <location>
        <begin position="46"/>
        <end position="207"/>
    </location>
</feature>
<name>A0A914HXI8_GLORO</name>
<dbReference type="Gene3D" id="2.70.170.10">
    <property type="entry name" value="Neurotransmitter-gated ion-channel ligand-binding domain"/>
    <property type="match status" value="1"/>
</dbReference>
<feature type="transmembrane region" description="Helical" evidence="3">
    <location>
        <begin position="785"/>
        <end position="806"/>
    </location>
</feature>
<dbReference type="GO" id="GO:0016020">
    <property type="term" value="C:membrane"/>
    <property type="evidence" value="ECO:0007669"/>
    <property type="project" value="UniProtKB-SubCell"/>
</dbReference>
<dbReference type="InterPro" id="IPR006202">
    <property type="entry name" value="Neur_chan_lig-bd"/>
</dbReference>
<comment type="subcellular location">
    <subcellularLocation>
        <location evidence="1">Membrane</location>
        <topology evidence="1">Multi-pass membrane protein</topology>
    </subcellularLocation>
</comment>
<dbReference type="InterPro" id="IPR036719">
    <property type="entry name" value="Neuro-gated_channel_TM_sf"/>
</dbReference>
<dbReference type="GO" id="GO:0005230">
    <property type="term" value="F:extracellular ligand-gated monoatomic ion channel activity"/>
    <property type="evidence" value="ECO:0007669"/>
    <property type="project" value="InterPro"/>
</dbReference>
<evidence type="ECO:0000256" key="1">
    <source>
        <dbReference type="ARBA" id="ARBA00004141"/>
    </source>
</evidence>
<evidence type="ECO:0000313" key="7">
    <source>
        <dbReference type="WBParaSite" id="Gr19_v10_g5047.t2"/>
    </source>
</evidence>
<feature type="transmembrane region" description="Helical" evidence="3">
    <location>
        <begin position="1097"/>
        <end position="1116"/>
    </location>
</feature>
<dbReference type="SUPFAM" id="SSF63712">
    <property type="entry name" value="Nicotinic receptor ligand binding domain-like"/>
    <property type="match status" value="1"/>
</dbReference>
<keyword evidence="3" id="KW-0812">Transmembrane</keyword>
<keyword evidence="6" id="KW-1185">Reference proteome</keyword>
<evidence type="ECO:0000259" key="4">
    <source>
        <dbReference type="Pfam" id="PF02931"/>
    </source>
</evidence>
<accession>A0A914HXI8</accession>
<feature type="transmembrane region" description="Helical" evidence="3">
    <location>
        <begin position="1243"/>
        <end position="1262"/>
    </location>
</feature>